<evidence type="ECO:0000313" key="1">
    <source>
        <dbReference type="EMBL" id="GJT10266.1"/>
    </source>
</evidence>
<reference evidence="1" key="1">
    <citation type="journal article" date="2022" name="Int. J. Mol. Sci.">
        <title>Draft Genome of Tanacetum Coccineum: Genomic Comparison of Closely Related Tanacetum-Family Plants.</title>
        <authorList>
            <person name="Yamashiro T."/>
            <person name="Shiraishi A."/>
            <person name="Nakayama K."/>
            <person name="Satake H."/>
        </authorList>
    </citation>
    <scope>NUCLEOTIDE SEQUENCE</scope>
</reference>
<accession>A0ABQ5B5V9</accession>
<dbReference type="EMBL" id="BQNB010012974">
    <property type="protein sequence ID" value="GJT10266.1"/>
    <property type="molecule type" value="Genomic_DNA"/>
</dbReference>
<comment type="caution">
    <text evidence="1">The sequence shown here is derived from an EMBL/GenBank/DDBJ whole genome shotgun (WGS) entry which is preliminary data.</text>
</comment>
<evidence type="ECO:0008006" key="3">
    <source>
        <dbReference type="Google" id="ProtNLM"/>
    </source>
</evidence>
<reference evidence="1" key="2">
    <citation type="submission" date="2022-01" db="EMBL/GenBank/DDBJ databases">
        <authorList>
            <person name="Yamashiro T."/>
            <person name="Shiraishi A."/>
            <person name="Satake H."/>
            <person name="Nakayama K."/>
        </authorList>
    </citation>
    <scope>NUCLEOTIDE SEQUENCE</scope>
</reference>
<name>A0ABQ5B5V9_9ASTR</name>
<organism evidence="1 2">
    <name type="scientific">Tanacetum coccineum</name>
    <dbReference type="NCBI Taxonomy" id="301880"/>
    <lineage>
        <taxon>Eukaryota</taxon>
        <taxon>Viridiplantae</taxon>
        <taxon>Streptophyta</taxon>
        <taxon>Embryophyta</taxon>
        <taxon>Tracheophyta</taxon>
        <taxon>Spermatophyta</taxon>
        <taxon>Magnoliopsida</taxon>
        <taxon>eudicotyledons</taxon>
        <taxon>Gunneridae</taxon>
        <taxon>Pentapetalae</taxon>
        <taxon>asterids</taxon>
        <taxon>campanulids</taxon>
        <taxon>Asterales</taxon>
        <taxon>Asteraceae</taxon>
        <taxon>Asteroideae</taxon>
        <taxon>Anthemideae</taxon>
        <taxon>Anthemidinae</taxon>
        <taxon>Tanacetum</taxon>
    </lineage>
</organism>
<dbReference type="Proteomes" id="UP001151760">
    <property type="component" value="Unassembled WGS sequence"/>
</dbReference>
<keyword evidence="2" id="KW-1185">Reference proteome</keyword>
<evidence type="ECO:0000313" key="2">
    <source>
        <dbReference type="Proteomes" id="UP001151760"/>
    </source>
</evidence>
<gene>
    <name evidence="1" type="ORF">Tco_0857308</name>
</gene>
<protein>
    <recommendedName>
        <fullName evidence="3">Retrovirus-related Pol polyprotein from transposon TNT 1-94</fullName>
    </recommendedName>
</protein>
<sequence length="370" mass="41314">MFVLPDDQINSVINCLTAKSTWDDLILYHKGPSDVKESRYKALMNKLVNDGIKLSKLEINTGFINGLPKKWLSFCQSLKNINHVKDSELASLFSKLKYEENLIDNIYEIEKNKSLVSATPLSIAFFSTSIVQDFQDSHDDEKDTRSSHEYLNDLEEDYQARALLAKSKRFFKKVPSYQSPFQRKPLSSSHHKPELRPTKDFEAKYNKVKAKLALLSSSASASKSATVKNKCLIAEAYGWDEEEVSLDALRWILPAESQRNTTDPLVVVTDSSSTDYDSADESSVCSTPLPPLKKLDDAEHVFGPKTIKSILRSKSTLKAETLKGVIINEPSLAPAKGNKNSSTLKVNTTPVGKLKSVKIKDDPPLAIVMK</sequence>
<proteinExistence type="predicted"/>